<accession>A0A5M8PP47</accession>
<reference evidence="6 7" key="1">
    <citation type="submission" date="2019-09" db="EMBL/GenBank/DDBJ databases">
        <title>The hologenome of the rock-dwelling lichen Lasallia pustulata.</title>
        <authorList>
            <person name="Greshake Tzovaras B."/>
            <person name="Segers F."/>
            <person name="Bicker A."/>
            <person name="Dal Grande F."/>
            <person name="Otte J."/>
            <person name="Hankeln T."/>
            <person name="Schmitt I."/>
            <person name="Ebersberger I."/>
        </authorList>
    </citation>
    <scope>NUCLEOTIDE SEQUENCE [LARGE SCALE GENOMIC DNA]</scope>
    <source>
        <strain evidence="6">A1-1</strain>
    </source>
</reference>
<dbReference type="Gene3D" id="4.10.240.10">
    <property type="entry name" value="Zn(2)-C6 fungal-type DNA-binding domain"/>
    <property type="match status" value="1"/>
</dbReference>
<dbReference type="GO" id="GO:0006351">
    <property type="term" value="P:DNA-templated transcription"/>
    <property type="evidence" value="ECO:0007669"/>
    <property type="project" value="InterPro"/>
</dbReference>
<dbReference type="EMBL" id="VXIT01000007">
    <property type="protein sequence ID" value="KAA6411274.1"/>
    <property type="molecule type" value="Genomic_DNA"/>
</dbReference>
<comment type="subcellular location">
    <subcellularLocation>
        <location evidence="1">Nucleus</location>
    </subcellularLocation>
</comment>
<comment type="caution">
    <text evidence="6">The sequence shown here is derived from an EMBL/GenBank/DDBJ whole genome shotgun (WGS) entry which is preliminary data.</text>
</comment>
<dbReference type="AlphaFoldDB" id="A0A5M8PP47"/>
<dbReference type="CDD" id="cd00067">
    <property type="entry name" value="GAL4"/>
    <property type="match status" value="1"/>
</dbReference>
<feature type="compositionally biased region" description="Basic and acidic residues" evidence="4">
    <location>
        <begin position="166"/>
        <end position="182"/>
    </location>
</feature>
<dbReference type="Pfam" id="PF04082">
    <property type="entry name" value="Fungal_trans"/>
    <property type="match status" value="1"/>
</dbReference>
<proteinExistence type="predicted"/>
<dbReference type="OrthoDB" id="2269373at2759"/>
<organism evidence="6 7">
    <name type="scientific">Lasallia pustulata</name>
    <dbReference type="NCBI Taxonomy" id="136370"/>
    <lineage>
        <taxon>Eukaryota</taxon>
        <taxon>Fungi</taxon>
        <taxon>Dikarya</taxon>
        <taxon>Ascomycota</taxon>
        <taxon>Pezizomycotina</taxon>
        <taxon>Lecanoromycetes</taxon>
        <taxon>OSLEUM clade</taxon>
        <taxon>Umbilicariomycetidae</taxon>
        <taxon>Umbilicariales</taxon>
        <taxon>Umbilicariaceae</taxon>
        <taxon>Lasallia</taxon>
    </lineage>
</organism>
<dbReference type="InterPro" id="IPR050613">
    <property type="entry name" value="Sec_Metabolite_Reg"/>
</dbReference>
<feature type="compositionally biased region" description="Acidic residues" evidence="4">
    <location>
        <begin position="221"/>
        <end position="236"/>
    </location>
</feature>
<dbReference type="SMART" id="SM00066">
    <property type="entry name" value="GAL4"/>
    <property type="match status" value="1"/>
</dbReference>
<dbReference type="PANTHER" id="PTHR31001">
    <property type="entry name" value="UNCHARACTERIZED TRANSCRIPTIONAL REGULATORY PROTEIN"/>
    <property type="match status" value="1"/>
</dbReference>
<dbReference type="SUPFAM" id="SSF57701">
    <property type="entry name" value="Zn2/Cys6 DNA-binding domain"/>
    <property type="match status" value="1"/>
</dbReference>
<evidence type="ECO:0000256" key="1">
    <source>
        <dbReference type="ARBA" id="ARBA00004123"/>
    </source>
</evidence>
<dbReference type="Proteomes" id="UP000324767">
    <property type="component" value="Unassembled WGS sequence"/>
</dbReference>
<dbReference type="InterPro" id="IPR007219">
    <property type="entry name" value="XnlR_reg_dom"/>
</dbReference>
<dbReference type="PROSITE" id="PS50048">
    <property type="entry name" value="ZN2_CY6_FUNGAL_2"/>
    <property type="match status" value="1"/>
</dbReference>
<protein>
    <submittedName>
        <fullName evidence="6">C6 transcription factor</fullName>
    </submittedName>
</protein>
<dbReference type="GO" id="GO:0005634">
    <property type="term" value="C:nucleus"/>
    <property type="evidence" value="ECO:0007669"/>
    <property type="project" value="UniProtKB-SubCell"/>
</dbReference>
<dbReference type="InterPro" id="IPR001138">
    <property type="entry name" value="Zn2Cys6_DnaBD"/>
</dbReference>
<dbReference type="GO" id="GO:0000981">
    <property type="term" value="F:DNA-binding transcription factor activity, RNA polymerase II-specific"/>
    <property type="evidence" value="ECO:0007669"/>
    <property type="project" value="InterPro"/>
</dbReference>
<dbReference type="GO" id="GO:0008270">
    <property type="term" value="F:zinc ion binding"/>
    <property type="evidence" value="ECO:0007669"/>
    <property type="project" value="InterPro"/>
</dbReference>
<sequence>MCLLCSGSRKARAWRSRDVQGLSARALQKPETAHPLPESCVATSSLSLSAFAIPHRLSSHAMSTLMPRPEQSSPAVFSPPAAASSRRLLACVVCQRRKVKCDRKFPCANCVRACAQCVPATLAPRQRRRRFPERELLEHLRRYEGLLRQNNIKFEPLHTPAAEKASPSEDGRGSDSPDDAHSEGPVAGADRPSRKKTTVKSETVYKAKNFWHAMNQRSRDPEDDDDNDDGDDDDNDSGFPHDAVREAVIKKAWDQLYESNDHLLFGSRKTNVDLSTLHPEQVQIFRLWQIYLENVNPLLKVTHTPTLQARIIDAASDVTNISPTLEALMFSIYCVSTLSLVEDECRTLFGSPREDLLTSYQFGCQQALLNCGILRSGDRDCLTALYLYLVSVRPDTDPRSLSSMLGVAIRIAQRMVIHNESSYAKCTALEAEMRRRLWWSLIIFDNRICEMSDYKTAMLAPTWDCRIPLNVNDFDIRPEMKSPPAIHDKPTEALFAVVRSELSDFVRHSAFHLDFTNPSLKTIAKDTQHGPVLEGDELIALEKTIEDKYLEFCNPENPLHFMTIWTTRGYLAKIRLLEHYSRYSMSSVQQTDTQLDAAISHALSMLECDTKLMTSPLTKGYLWLVHFHFPFSAYIHIVQDLRKRPIEEHAEKAWEVMSDNYEARFMNMEQDDNPLFKLFSRIVLQAWEAREAVFRQQDKPLEPPRIVSDIKHEVMQMTSNAQNSNIERPNGAVGMNIDDFSMPMQMDFGGHGLLYGMGGQGSAGSGPGGYPDIPGQAMMDVDVNQLDWTTIDWNPMHAQGW</sequence>
<dbReference type="CDD" id="cd12148">
    <property type="entry name" value="fungal_TF_MHR"/>
    <property type="match status" value="1"/>
</dbReference>
<keyword evidence="2" id="KW-0479">Metal-binding</keyword>
<evidence type="ECO:0000259" key="5">
    <source>
        <dbReference type="PROSITE" id="PS50048"/>
    </source>
</evidence>
<feature type="region of interest" description="Disordered" evidence="4">
    <location>
        <begin position="154"/>
        <end position="240"/>
    </location>
</feature>
<dbReference type="InterPro" id="IPR036864">
    <property type="entry name" value="Zn2-C6_fun-type_DNA-bd_sf"/>
</dbReference>
<feature type="domain" description="Zn(2)-C6 fungal-type" evidence="5">
    <location>
        <begin position="90"/>
        <end position="118"/>
    </location>
</feature>
<evidence type="ECO:0000256" key="2">
    <source>
        <dbReference type="ARBA" id="ARBA00022723"/>
    </source>
</evidence>
<gene>
    <name evidence="6" type="ORF">FRX48_04554</name>
</gene>
<name>A0A5M8PP47_9LECA</name>
<dbReference type="GO" id="GO:0003677">
    <property type="term" value="F:DNA binding"/>
    <property type="evidence" value="ECO:0007669"/>
    <property type="project" value="InterPro"/>
</dbReference>
<evidence type="ECO:0000256" key="3">
    <source>
        <dbReference type="ARBA" id="ARBA00023242"/>
    </source>
</evidence>
<dbReference type="SMART" id="SM00906">
    <property type="entry name" value="Fungal_trans"/>
    <property type="match status" value="1"/>
</dbReference>
<evidence type="ECO:0000313" key="7">
    <source>
        <dbReference type="Proteomes" id="UP000324767"/>
    </source>
</evidence>
<keyword evidence="3" id="KW-0539">Nucleus</keyword>
<dbReference type="Pfam" id="PF00172">
    <property type="entry name" value="Zn_clus"/>
    <property type="match status" value="1"/>
</dbReference>
<dbReference type="PANTHER" id="PTHR31001:SF45">
    <property type="entry name" value="ZN(II)2CYS6 TRANSCRIPTION FACTOR (EUROFUNG)"/>
    <property type="match status" value="1"/>
</dbReference>
<evidence type="ECO:0000313" key="6">
    <source>
        <dbReference type="EMBL" id="KAA6411274.1"/>
    </source>
</evidence>
<evidence type="ECO:0000256" key="4">
    <source>
        <dbReference type="SAM" id="MobiDB-lite"/>
    </source>
</evidence>